<comment type="caution">
    <text evidence="1">The sequence shown here is derived from an EMBL/GenBank/DDBJ whole genome shotgun (WGS) entry which is preliminary data.</text>
</comment>
<proteinExistence type="predicted"/>
<accession>A0ACB8Y9D5</accession>
<dbReference type="Proteomes" id="UP001055879">
    <property type="component" value="Linkage Group LG13"/>
</dbReference>
<reference evidence="1 2" key="2">
    <citation type="journal article" date="2022" name="Mol. Ecol. Resour.">
        <title>The genomes of chicory, endive, great burdock and yacon provide insights into Asteraceae paleo-polyploidization history and plant inulin production.</title>
        <authorList>
            <person name="Fan W."/>
            <person name="Wang S."/>
            <person name="Wang H."/>
            <person name="Wang A."/>
            <person name="Jiang F."/>
            <person name="Liu H."/>
            <person name="Zhao H."/>
            <person name="Xu D."/>
            <person name="Zhang Y."/>
        </authorList>
    </citation>
    <scope>NUCLEOTIDE SEQUENCE [LARGE SCALE GENOMIC DNA]</scope>
    <source>
        <strain evidence="2">cv. Niubang</strain>
    </source>
</reference>
<reference evidence="2" key="1">
    <citation type="journal article" date="2022" name="Mol. Ecol. Resour.">
        <title>The genomes of chicory, endive, great burdock and yacon provide insights into Asteraceae palaeo-polyploidization history and plant inulin production.</title>
        <authorList>
            <person name="Fan W."/>
            <person name="Wang S."/>
            <person name="Wang H."/>
            <person name="Wang A."/>
            <person name="Jiang F."/>
            <person name="Liu H."/>
            <person name="Zhao H."/>
            <person name="Xu D."/>
            <person name="Zhang Y."/>
        </authorList>
    </citation>
    <scope>NUCLEOTIDE SEQUENCE [LARGE SCALE GENOMIC DNA]</scope>
    <source>
        <strain evidence="2">cv. Niubang</strain>
    </source>
</reference>
<dbReference type="EMBL" id="CM042059">
    <property type="protein sequence ID" value="KAI3681391.1"/>
    <property type="molecule type" value="Genomic_DNA"/>
</dbReference>
<gene>
    <name evidence="1" type="ORF">L6452_36185</name>
</gene>
<evidence type="ECO:0000313" key="2">
    <source>
        <dbReference type="Proteomes" id="UP001055879"/>
    </source>
</evidence>
<protein>
    <submittedName>
        <fullName evidence="1">Uncharacterized protein</fullName>
    </submittedName>
</protein>
<organism evidence="1 2">
    <name type="scientific">Arctium lappa</name>
    <name type="common">Greater burdock</name>
    <name type="synonym">Lappa major</name>
    <dbReference type="NCBI Taxonomy" id="4217"/>
    <lineage>
        <taxon>Eukaryota</taxon>
        <taxon>Viridiplantae</taxon>
        <taxon>Streptophyta</taxon>
        <taxon>Embryophyta</taxon>
        <taxon>Tracheophyta</taxon>
        <taxon>Spermatophyta</taxon>
        <taxon>Magnoliopsida</taxon>
        <taxon>eudicotyledons</taxon>
        <taxon>Gunneridae</taxon>
        <taxon>Pentapetalae</taxon>
        <taxon>asterids</taxon>
        <taxon>campanulids</taxon>
        <taxon>Asterales</taxon>
        <taxon>Asteraceae</taxon>
        <taxon>Carduoideae</taxon>
        <taxon>Cardueae</taxon>
        <taxon>Arctiinae</taxon>
        <taxon>Arctium</taxon>
    </lineage>
</organism>
<evidence type="ECO:0000313" key="1">
    <source>
        <dbReference type="EMBL" id="KAI3681391.1"/>
    </source>
</evidence>
<name>A0ACB8Y9D5_ARCLA</name>
<sequence length="177" mass="19624">MGRMILSNLNLIGSDISQEGKKLIEDLKKNVATIRFKSDLEVNKLSLAIEDVLKKISKHVEDQLFKRRKRKAPATFQTEALQKRARHEDQDPNAFGPHEVEILQITSHISAEPLNQQVPTISEPGPQNPDKKQASIALLSPTVQIPTIQTKATPTAKDKGKAITTEPLKKKSPPPST</sequence>
<keyword evidence="2" id="KW-1185">Reference proteome</keyword>